<evidence type="ECO:0000256" key="7">
    <source>
        <dbReference type="SAM" id="SignalP"/>
    </source>
</evidence>
<feature type="active site" description="Charge relay system" evidence="5">
    <location>
        <position position="419"/>
    </location>
</feature>
<dbReference type="SUPFAM" id="SSF52743">
    <property type="entry name" value="Subtilisin-like"/>
    <property type="match status" value="1"/>
</dbReference>
<keyword evidence="3 5" id="KW-0378">Hydrolase</keyword>
<comment type="caution">
    <text evidence="9">The sequence shown here is derived from an EMBL/GenBank/DDBJ whole genome shotgun (WGS) entry which is preliminary data.</text>
</comment>
<dbReference type="GO" id="GO:0004252">
    <property type="term" value="F:serine-type endopeptidase activity"/>
    <property type="evidence" value="ECO:0007669"/>
    <property type="project" value="UniProtKB-UniRule"/>
</dbReference>
<dbReference type="PRINTS" id="PR00723">
    <property type="entry name" value="SUBTILISIN"/>
</dbReference>
<feature type="signal peptide" evidence="7">
    <location>
        <begin position="1"/>
        <end position="31"/>
    </location>
</feature>
<keyword evidence="4 5" id="KW-0720">Serine protease</keyword>
<dbReference type="PANTHER" id="PTHR43806">
    <property type="entry name" value="PEPTIDASE S8"/>
    <property type="match status" value="1"/>
</dbReference>
<evidence type="ECO:0000256" key="6">
    <source>
        <dbReference type="SAM" id="MobiDB-lite"/>
    </source>
</evidence>
<feature type="domain" description="Peptidase S8/S53" evidence="8">
    <location>
        <begin position="198"/>
        <end position="452"/>
    </location>
</feature>
<dbReference type="InterPro" id="IPR000209">
    <property type="entry name" value="Peptidase_S8/S53_dom"/>
</dbReference>
<evidence type="ECO:0000256" key="3">
    <source>
        <dbReference type="ARBA" id="ARBA00022801"/>
    </source>
</evidence>
<accession>A0A3E1R6U8</accession>
<evidence type="ECO:0000313" key="10">
    <source>
        <dbReference type="Proteomes" id="UP000260665"/>
    </source>
</evidence>
<evidence type="ECO:0000256" key="1">
    <source>
        <dbReference type="ARBA" id="ARBA00011073"/>
    </source>
</evidence>
<comment type="similarity">
    <text evidence="1 5">Belongs to the peptidase S8 family.</text>
</comment>
<dbReference type="OrthoDB" id="9790784at2"/>
<feature type="region of interest" description="Disordered" evidence="6">
    <location>
        <begin position="142"/>
        <end position="173"/>
    </location>
</feature>
<dbReference type="AlphaFoldDB" id="A0A3E1R6U8"/>
<dbReference type="RefSeq" id="WP_117179999.1">
    <property type="nucleotide sequence ID" value="NZ_QFZK01000023.1"/>
</dbReference>
<dbReference type="InterPro" id="IPR036852">
    <property type="entry name" value="Peptidase_S8/S53_dom_sf"/>
</dbReference>
<keyword evidence="10" id="KW-1185">Reference proteome</keyword>
<organism evidence="9 10">
    <name type="scientific">Rhodoferax lacus</name>
    <dbReference type="NCBI Taxonomy" id="2184758"/>
    <lineage>
        <taxon>Bacteria</taxon>
        <taxon>Pseudomonadati</taxon>
        <taxon>Pseudomonadota</taxon>
        <taxon>Betaproteobacteria</taxon>
        <taxon>Burkholderiales</taxon>
        <taxon>Comamonadaceae</taxon>
        <taxon>Rhodoferax</taxon>
    </lineage>
</organism>
<evidence type="ECO:0000313" key="9">
    <source>
        <dbReference type="EMBL" id="RFO95089.1"/>
    </source>
</evidence>
<keyword evidence="7" id="KW-0732">Signal</keyword>
<gene>
    <name evidence="9" type="ORF">DIC66_20240</name>
</gene>
<dbReference type="PROSITE" id="PS51892">
    <property type="entry name" value="SUBTILASE"/>
    <property type="match status" value="1"/>
</dbReference>
<dbReference type="GO" id="GO:0006508">
    <property type="term" value="P:proteolysis"/>
    <property type="evidence" value="ECO:0007669"/>
    <property type="project" value="UniProtKB-KW"/>
</dbReference>
<dbReference type="InterPro" id="IPR015500">
    <property type="entry name" value="Peptidase_S8_subtilisin-rel"/>
</dbReference>
<feature type="active site" description="Charge relay system" evidence="5">
    <location>
        <position position="244"/>
    </location>
</feature>
<feature type="active site" description="Charge relay system" evidence="5">
    <location>
        <position position="207"/>
    </location>
</feature>
<dbReference type="PANTHER" id="PTHR43806:SF67">
    <property type="entry name" value="EGF-LIKE DOMAIN-CONTAINING PROTEIN"/>
    <property type="match status" value="1"/>
</dbReference>
<dbReference type="EMBL" id="QFZK01000023">
    <property type="protein sequence ID" value="RFO95089.1"/>
    <property type="molecule type" value="Genomic_DNA"/>
</dbReference>
<sequence>MALRCARPTCARLFLPALWVLAFCFVLPTHAAQISPELERALQRSGSHADTAVLLRFADALDLQPYATTDRSLRDNRLQLALQAQAVRNRAAVQPLLHSVGAERIRDLWLIHALALTVPANAVRQLAAHPAVARLDLDSFVQGGRSQRTPPSRASAGPSDAEGSARVQPQPPVAPPAVVEWNLEALQVPALWALGYLGQGITVATLDTGADLAHPDLRSQWRGGRNSWFDPHGEQATPYDAMGHGTQALGVLVGASGIGVAPQARWIAARLYNGQGRASMSDIHLAFQWLLDPDGDASTLDAPDVVNASWSLSGRSTGACVLEFADDIQALRSAGMAVVFAAGNDGPKPGTSNSPGNNPGVLSVGAVDSSGQLARATSRGPSACDAGAFPRLLAPGVGIRTADLSHGGLASYTTVSGSSLAAPHASGVLALLAGAFAHASVAELEAALEGRVQNAEAGTSPNAVEPGEPVKLDALGAYRILREAQSRHKQGMSKP</sequence>
<reference evidence="9 10" key="1">
    <citation type="submission" date="2018-05" db="EMBL/GenBank/DDBJ databases">
        <title>Rhodoferax soyangensis sp.nov., isolated from an oligotrophic freshwater lake.</title>
        <authorList>
            <person name="Park M."/>
        </authorList>
    </citation>
    <scope>NUCLEOTIDE SEQUENCE [LARGE SCALE GENOMIC DNA]</scope>
    <source>
        <strain evidence="9 10">IMCC26218</strain>
    </source>
</reference>
<evidence type="ECO:0000259" key="8">
    <source>
        <dbReference type="Pfam" id="PF00082"/>
    </source>
</evidence>
<evidence type="ECO:0000256" key="5">
    <source>
        <dbReference type="PROSITE-ProRule" id="PRU01240"/>
    </source>
</evidence>
<feature type="chain" id="PRO_5017829568" description="Peptidase S8/S53 domain-containing protein" evidence="7">
    <location>
        <begin position="32"/>
        <end position="495"/>
    </location>
</feature>
<evidence type="ECO:0000256" key="2">
    <source>
        <dbReference type="ARBA" id="ARBA00022670"/>
    </source>
</evidence>
<dbReference type="InterPro" id="IPR050131">
    <property type="entry name" value="Peptidase_S8_subtilisin-like"/>
</dbReference>
<protein>
    <recommendedName>
        <fullName evidence="8">Peptidase S8/S53 domain-containing protein</fullName>
    </recommendedName>
</protein>
<dbReference type="Gene3D" id="3.40.50.200">
    <property type="entry name" value="Peptidase S8/S53 domain"/>
    <property type="match status" value="1"/>
</dbReference>
<keyword evidence="2 5" id="KW-0645">Protease</keyword>
<dbReference type="Pfam" id="PF00082">
    <property type="entry name" value="Peptidase_S8"/>
    <property type="match status" value="1"/>
</dbReference>
<name>A0A3E1R6U8_9BURK</name>
<dbReference type="Proteomes" id="UP000260665">
    <property type="component" value="Unassembled WGS sequence"/>
</dbReference>
<proteinExistence type="inferred from homology"/>
<evidence type="ECO:0000256" key="4">
    <source>
        <dbReference type="ARBA" id="ARBA00022825"/>
    </source>
</evidence>